<reference evidence="2" key="1">
    <citation type="journal article" date="2019" name="Int. J. Syst. Evol. Microbiol.">
        <title>The Global Catalogue of Microorganisms (GCM) 10K type strain sequencing project: providing services to taxonomists for standard genome sequencing and annotation.</title>
        <authorList>
            <consortium name="The Broad Institute Genomics Platform"/>
            <consortium name="The Broad Institute Genome Sequencing Center for Infectious Disease"/>
            <person name="Wu L."/>
            <person name="Ma J."/>
        </authorList>
    </citation>
    <scope>NUCLEOTIDE SEQUENCE [LARGE SCALE GENOMIC DNA]</scope>
    <source>
        <strain evidence="2">CCM 8947</strain>
    </source>
</reference>
<dbReference type="Proteomes" id="UP001597192">
    <property type="component" value="Unassembled WGS sequence"/>
</dbReference>
<organism evidence="1 2">
    <name type="scientific">Lacticaseibacillus yichunensis</name>
    <dbReference type="NCBI Taxonomy" id="2486015"/>
    <lineage>
        <taxon>Bacteria</taxon>
        <taxon>Bacillati</taxon>
        <taxon>Bacillota</taxon>
        <taxon>Bacilli</taxon>
        <taxon>Lactobacillales</taxon>
        <taxon>Lactobacillaceae</taxon>
        <taxon>Lacticaseibacillus</taxon>
    </lineage>
</organism>
<keyword evidence="2" id="KW-1185">Reference proteome</keyword>
<sequence>FVIQKRSKTSGVVTINTKNFRPLFLCRFWCELIIIFDQIRAAVGAGFLGLAVFADKNDGRIQFF</sequence>
<protein>
    <submittedName>
        <fullName evidence="1">Uncharacterized protein</fullName>
    </submittedName>
</protein>
<feature type="non-terminal residue" evidence="1">
    <location>
        <position position="1"/>
    </location>
</feature>
<dbReference type="EMBL" id="JBHTOG010000029">
    <property type="protein sequence ID" value="MFD1432219.1"/>
    <property type="molecule type" value="Genomic_DNA"/>
</dbReference>
<name>A0ABW4CQ25_9LACO</name>
<comment type="caution">
    <text evidence="1">The sequence shown here is derived from an EMBL/GenBank/DDBJ whole genome shotgun (WGS) entry which is preliminary data.</text>
</comment>
<gene>
    <name evidence="1" type="ORF">ACFQ47_05920</name>
</gene>
<proteinExistence type="predicted"/>
<accession>A0ABW4CQ25</accession>
<evidence type="ECO:0000313" key="1">
    <source>
        <dbReference type="EMBL" id="MFD1432219.1"/>
    </source>
</evidence>
<dbReference type="RefSeq" id="WP_379897210.1">
    <property type="nucleotide sequence ID" value="NZ_JBHTOG010000029.1"/>
</dbReference>
<evidence type="ECO:0000313" key="2">
    <source>
        <dbReference type="Proteomes" id="UP001597192"/>
    </source>
</evidence>